<keyword evidence="2" id="KW-1185">Reference proteome</keyword>
<gene>
    <name evidence="1" type="ORF">FKG94_27300</name>
</gene>
<sequence>MSDNNETDDQPFSQRKLERSFSRSLSRYKTAAAFAAGVTRIIKRLGYSDYSFIGLSSADNPSGRTALISRILLTSYGGQAGQCGSVMFQAVADSLRNRHLSMLYLFIASLRVDNELTGAGKERYLMIADAGGARYYLAPCGVPALRGRVSVDLCGNAGRDVEKTTPQINELHPLDILAGVVEAAAKETLPAILRDAENSGRRKLTARPKRLLNTIAHRDVSLREAADILCLSTNTVDKHMAAAKSALGTKTIAGTLWSAAKQGVIEDESC</sequence>
<dbReference type="Gene3D" id="1.10.10.10">
    <property type="entry name" value="Winged helix-like DNA-binding domain superfamily/Winged helix DNA-binding domain"/>
    <property type="match status" value="1"/>
</dbReference>
<dbReference type="AlphaFoldDB" id="A0A545SMR6"/>
<proteinExistence type="predicted"/>
<dbReference type="SUPFAM" id="SSF46894">
    <property type="entry name" value="C-terminal effector domain of the bipartite response regulators"/>
    <property type="match status" value="1"/>
</dbReference>
<organism evidence="1 2">
    <name type="scientific">Exilibacterium tricleocarpae</name>
    <dbReference type="NCBI Taxonomy" id="2591008"/>
    <lineage>
        <taxon>Bacteria</taxon>
        <taxon>Pseudomonadati</taxon>
        <taxon>Pseudomonadota</taxon>
        <taxon>Gammaproteobacteria</taxon>
        <taxon>Cellvibrionales</taxon>
        <taxon>Cellvibrionaceae</taxon>
        <taxon>Exilibacterium</taxon>
    </lineage>
</organism>
<reference evidence="1 2" key="1">
    <citation type="submission" date="2019-06" db="EMBL/GenBank/DDBJ databases">
        <title>Whole genome sequence for Cellvibrionaceae sp. R142.</title>
        <authorList>
            <person name="Wang G."/>
        </authorList>
    </citation>
    <scope>NUCLEOTIDE SEQUENCE [LARGE SCALE GENOMIC DNA]</scope>
    <source>
        <strain evidence="1 2">R142</strain>
    </source>
</reference>
<protein>
    <submittedName>
        <fullName evidence="1">Uncharacterized protein</fullName>
    </submittedName>
</protein>
<evidence type="ECO:0000313" key="1">
    <source>
        <dbReference type="EMBL" id="TQV66302.1"/>
    </source>
</evidence>
<dbReference type="Proteomes" id="UP000319732">
    <property type="component" value="Unassembled WGS sequence"/>
</dbReference>
<name>A0A545SMR6_9GAMM</name>
<dbReference type="RefSeq" id="WP_142930127.1">
    <property type="nucleotide sequence ID" value="NZ_ML660117.1"/>
</dbReference>
<dbReference type="EMBL" id="VHSG01000042">
    <property type="protein sequence ID" value="TQV66302.1"/>
    <property type="molecule type" value="Genomic_DNA"/>
</dbReference>
<accession>A0A545SMR6</accession>
<dbReference type="OrthoDB" id="3531307at2"/>
<evidence type="ECO:0000313" key="2">
    <source>
        <dbReference type="Proteomes" id="UP000319732"/>
    </source>
</evidence>
<dbReference type="InterPro" id="IPR016032">
    <property type="entry name" value="Sig_transdc_resp-reg_C-effctor"/>
</dbReference>
<dbReference type="InterPro" id="IPR036388">
    <property type="entry name" value="WH-like_DNA-bd_sf"/>
</dbReference>
<dbReference type="GO" id="GO:0003677">
    <property type="term" value="F:DNA binding"/>
    <property type="evidence" value="ECO:0007669"/>
    <property type="project" value="InterPro"/>
</dbReference>
<comment type="caution">
    <text evidence="1">The sequence shown here is derived from an EMBL/GenBank/DDBJ whole genome shotgun (WGS) entry which is preliminary data.</text>
</comment>
<dbReference type="GO" id="GO:0006355">
    <property type="term" value="P:regulation of DNA-templated transcription"/>
    <property type="evidence" value="ECO:0007669"/>
    <property type="project" value="InterPro"/>
</dbReference>